<comment type="caution">
    <text evidence="1">The sequence shown here is derived from an EMBL/GenBank/DDBJ whole genome shotgun (WGS) entry which is preliminary data.</text>
</comment>
<reference evidence="1 2" key="1">
    <citation type="journal article" date="2015" name="Genome Biol. Evol.">
        <title>Comparative Genomics of a Bacterivorous Green Alga Reveals Evolutionary Causalities and Consequences of Phago-Mixotrophic Mode of Nutrition.</title>
        <authorList>
            <person name="Burns J.A."/>
            <person name="Paasch A."/>
            <person name="Narechania A."/>
            <person name="Kim E."/>
        </authorList>
    </citation>
    <scope>NUCLEOTIDE SEQUENCE [LARGE SCALE GENOMIC DNA]</scope>
    <source>
        <strain evidence="1 2">PLY_AMNH</strain>
    </source>
</reference>
<sequence length="197" mass="22810">MSGPTHDANDWSHYEALLPRPSHSVTGRFSDCKTSTIPHVRTFLRSQAYERTVTRPKQANRDDYLARPKVQNVPPAEVAEARKLNKQRLLSARQRKMIRQTPELSVRSRMPSLPPRPVCRADAKKEVENDDKFSEKYSETPIHKRTQQNKVFELPEFVAQERAIITSGRTFTWGGRMKLPMPGFDPSRERLLTETHF</sequence>
<dbReference type="AlphaFoldDB" id="A0AAE0FTE8"/>
<organism evidence="1 2">
    <name type="scientific">Cymbomonas tetramitiformis</name>
    <dbReference type="NCBI Taxonomy" id="36881"/>
    <lineage>
        <taxon>Eukaryota</taxon>
        <taxon>Viridiplantae</taxon>
        <taxon>Chlorophyta</taxon>
        <taxon>Pyramimonadophyceae</taxon>
        <taxon>Pyramimonadales</taxon>
        <taxon>Pyramimonadaceae</taxon>
        <taxon>Cymbomonas</taxon>
    </lineage>
</organism>
<dbReference type="Proteomes" id="UP001190700">
    <property type="component" value="Unassembled WGS sequence"/>
</dbReference>
<proteinExistence type="predicted"/>
<protein>
    <submittedName>
        <fullName evidence="1">Uncharacterized protein</fullName>
    </submittedName>
</protein>
<name>A0AAE0FTE8_9CHLO</name>
<gene>
    <name evidence="1" type="ORF">CYMTET_25947</name>
</gene>
<evidence type="ECO:0000313" key="2">
    <source>
        <dbReference type="Proteomes" id="UP001190700"/>
    </source>
</evidence>
<accession>A0AAE0FTE8</accession>
<dbReference type="EMBL" id="LGRX02013971">
    <property type="protein sequence ID" value="KAK3265362.1"/>
    <property type="molecule type" value="Genomic_DNA"/>
</dbReference>
<evidence type="ECO:0000313" key="1">
    <source>
        <dbReference type="EMBL" id="KAK3265362.1"/>
    </source>
</evidence>
<keyword evidence="2" id="KW-1185">Reference proteome</keyword>